<evidence type="ECO:0000256" key="2">
    <source>
        <dbReference type="ARBA" id="ARBA00007375"/>
    </source>
</evidence>
<feature type="transmembrane region" description="Helical" evidence="9">
    <location>
        <begin position="21"/>
        <end position="42"/>
    </location>
</feature>
<dbReference type="GO" id="GO:0047408">
    <property type="term" value="F:alkenylglycerophosphocholine hydrolase activity"/>
    <property type="evidence" value="ECO:0007669"/>
    <property type="project" value="UniProtKB-EC"/>
</dbReference>
<dbReference type="Proteomes" id="UP001295444">
    <property type="component" value="Chromosome 10"/>
</dbReference>
<keyword evidence="11" id="KW-1185">Reference proteome</keyword>
<evidence type="ECO:0000256" key="5">
    <source>
        <dbReference type="ARBA" id="ARBA00023136"/>
    </source>
</evidence>
<comment type="catalytic activity">
    <reaction evidence="7">
        <text>a 1-O-(1Z-alkenyl)-sn-glycero-3-phosphoethanolamine + H2O = a 2,3-saturated aldehyde + sn-glycero-3-phosphoethanolamine</text>
        <dbReference type="Rhea" id="RHEA:16905"/>
        <dbReference type="ChEBI" id="CHEBI:15377"/>
        <dbReference type="ChEBI" id="CHEBI:73359"/>
        <dbReference type="ChEBI" id="CHEBI:77288"/>
        <dbReference type="ChEBI" id="CHEBI:143890"/>
        <dbReference type="EC" id="3.3.2.2"/>
    </reaction>
</comment>
<accession>A0AAD1WRI1</accession>
<evidence type="ECO:0000256" key="3">
    <source>
        <dbReference type="ARBA" id="ARBA00022692"/>
    </source>
</evidence>
<protein>
    <recommendedName>
        <fullName evidence="6">lysoplasmalogenase</fullName>
        <ecNumber evidence="6">3.3.2.2</ecNumber>
    </recommendedName>
</protein>
<dbReference type="GO" id="GO:0016020">
    <property type="term" value="C:membrane"/>
    <property type="evidence" value="ECO:0007669"/>
    <property type="project" value="UniProtKB-SubCell"/>
</dbReference>
<organism evidence="10 11">
    <name type="scientific">Pelobates cultripes</name>
    <name type="common">Western spadefoot toad</name>
    <dbReference type="NCBI Taxonomy" id="61616"/>
    <lineage>
        <taxon>Eukaryota</taxon>
        <taxon>Metazoa</taxon>
        <taxon>Chordata</taxon>
        <taxon>Craniata</taxon>
        <taxon>Vertebrata</taxon>
        <taxon>Euteleostomi</taxon>
        <taxon>Amphibia</taxon>
        <taxon>Batrachia</taxon>
        <taxon>Anura</taxon>
        <taxon>Pelobatoidea</taxon>
        <taxon>Pelobatidae</taxon>
        <taxon>Pelobates</taxon>
    </lineage>
</organism>
<proteinExistence type="inferred from homology"/>
<dbReference type="EMBL" id="OW240921">
    <property type="protein sequence ID" value="CAH2319191.1"/>
    <property type="molecule type" value="Genomic_DNA"/>
</dbReference>
<keyword evidence="3 9" id="KW-0812">Transmembrane</keyword>
<evidence type="ECO:0000313" key="10">
    <source>
        <dbReference type="EMBL" id="CAH2319191.1"/>
    </source>
</evidence>
<feature type="transmembrane region" description="Helical" evidence="9">
    <location>
        <begin position="153"/>
        <end position="170"/>
    </location>
</feature>
<gene>
    <name evidence="10" type="ORF">PECUL_23A003708</name>
</gene>
<dbReference type="AlphaFoldDB" id="A0AAD1WRI1"/>
<feature type="transmembrane region" description="Helical" evidence="9">
    <location>
        <begin position="182"/>
        <end position="203"/>
    </location>
</feature>
<evidence type="ECO:0000256" key="6">
    <source>
        <dbReference type="ARBA" id="ARBA00035673"/>
    </source>
</evidence>
<feature type="transmembrane region" description="Helical" evidence="9">
    <location>
        <begin position="104"/>
        <end position="121"/>
    </location>
</feature>
<evidence type="ECO:0000256" key="7">
    <source>
        <dbReference type="ARBA" id="ARBA00049458"/>
    </source>
</evidence>
<name>A0AAD1WRI1_PELCU</name>
<evidence type="ECO:0000256" key="4">
    <source>
        <dbReference type="ARBA" id="ARBA00022989"/>
    </source>
</evidence>
<evidence type="ECO:0000256" key="9">
    <source>
        <dbReference type="SAM" id="Phobius"/>
    </source>
</evidence>
<feature type="transmembrane region" description="Helical" evidence="9">
    <location>
        <begin position="48"/>
        <end position="69"/>
    </location>
</feature>
<keyword evidence="5 9" id="KW-0472">Membrane</keyword>
<dbReference type="EC" id="3.3.2.2" evidence="6"/>
<comment type="catalytic activity">
    <reaction evidence="8">
        <text>a 1-O-(1Z-alkenyl)-sn-glycero-3-phosphocholine + H2O = a 2,3-saturated aldehyde + sn-glycerol 3-phosphocholine</text>
        <dbReference type="Rhea" id="RHEA:22544"/>
        <dbReference type="ChEBI" id="CHEBI:15377"/>
        <dbReference type="ChEBI" id="CHEBI:16870"/>
        <dbReference type="ChEBI" id="CHEBI:73359"/>
        <dbReference type="ChEBI" id="CHEBI:77287"/>
        <dbReference type="EC" id="3.3.2.2"/>
    </reaction>
</comment>
<dbReference type="InterPro" id="IPR012506">
    <property type="entry name" value="TMEM86B-like"/>
</dbReference>
<evidence type="ECO:0000256" key="1">
    <source>
        <dbReference type="ARBA" id="ARBA00004141"/>
    </source>
</evidence>
<dbReference type="PANTHER" id="PTHR31885:SF12">
    <property type="entry name" value="LYSOPLASMALOGENASE"/>
    <property type="match status" value="1"/>
</dbReference>
<comment type="similarity">
    <text evidence="2">Belongs to the TMEM86 family.</text>
</comment>
<feature type="transmembrane region" description="Helical" evidence="9">
    <location>
        <begin position="215"/>
        <end position="235"/>
    </location>
</feature>
<comment type="subcellular location">
    <subcellularLocation>
        <location evidence="1">Membrane</location>
        <topology evidence="1">Multi-pass membrane protein</topology>
    </subcellularLocation>
</comment>
<reference evidence="10" key="1">
    <citation type="submission" date="2022-03" db="EMBL/GenBank/DDBJ databases">
        <authorList>
            <person name="Alioto T."/>
            <person name="Alioto T."/>
            <person name="Gomez Garrido J."/>
        </authorList>
    </citation>
    <scope>NUCLEOTIDE SEQUENCE</scope>
</reference>
<sequence length="245" mass="27546">MDILEPNPRYKKSSLATVRGTISKLLPFFMSCSVYFVLWIPLSEPSLYSALIKCLPIISLEFFILVHSLGGGTFNSYARKILLGLIFSALGDMCLIWQDYFLYGMVMFGLAHLMYTIAFGLRPLNVRVFIVFAIFSVTFYSVIFPYLHGPFVYMVAGYISLIGTMAWRAMARVSLASHNFSWTYLSAALGSLLFMVSDGVLAVDKFCFPISNSRTIIMVTYYGAQALIALSITGNSQDDFMWKSR</sequence>
<dbReference type="Pfam" id="PF07947">
    <property type="entry name" value="YhhN"/>
    <property type="match status" value="1"/>
</dbReference>
<feature type="transmembrane region" description="Helical" evidence="9">
    <location>
        <begin position="128"/>
        <end position="147"/>
    </location>
</feature>
<dbReference type="PANTHER" id="PTHR31885">
    <property type="entry name" value="GH04784P"/>
    <property type="match status" value="1"/>
</dbReference>
<keyword evidence="4 9" id="KW-1133">Transmembrane helix</keyword>
<evidence type="ECO:0000256" key="8">
    <source>
        <dbReference type="ARBA" id="ARBA00049560"/>
    </source>
</evidence>
<evidence type="ECO:0000313" key="11">
    <source>
        <dbReference type="Proteomes" id="UP001295444"/>
    </source>
</evidence>